<name>A0A177TW32_9BASI</name>
<dbReference type="AlphaFoldDB" id="A0A177TW32"/>
<reference evidence="1" key="2">
    <citation type="journal article" date="2019" name="IMA Fungus">
        <title>Genome sequencing and comparison of five Tilletia species to identify candidate genes for the detection of regulated species infecting wheat.</title>
        <authorList>
            <person name="Nguyen H.D.T."/>
            <person name="Sultana T."/>
            <person name="Kesanakurti P."/>
            <person name="Hambleton S."/>
        </authorList>
    </citation>
    <scope>NUCLEOTIDE SEQUENCE</scope>
    <source>
        <strain evidence="1">DAOMC 236416</strain>
    </source>
</reference>
<comment type="caution">
    <text evidence="1">The sequence shown here is derived from an EMBL/GenBank/DDBJ whole genome shotgun (WGS) entry which is preliminary data.</text>
</comment>
<gene>
    <name evidence="1" type="ORF">A4X13_0g2177</name>
</gene>
<reference evidence="1" key="1">
    <citation type="submission" date="2016-04" db="EMBL/GenBank/DDBJ databases">
        <authorList>
            <person name="Nguyen H.D."/>
            <person name="Samba Siva P."/>
            <person name="Cullis J."/>
            <person name="Levesque C.A."/>
            <person name="Hambleton S."/>
        </authorList>
    </citation>
    <scope>NUCLEOTIDE SEQUENCE</scope>
    <source>
        <strain evidence="1">DAOMC 236416</strain>
    </source>
</reference>
<evidence type="ECO:0000313" key="2">
    <source>
        <dbReference type="Proteomes" id="UP000077521"/>
    </source>
</evidence>
<sequence>MTSNITNISAGTNVTFVQGCPRLAPNTTLTLADLTSPDRITALLRDPSISPLDRQCGYHGGPRLDALSRCCANSTQIESSNQFDGKCGFSCPFNGTLAEWRTCLAADDSLEIFCLKSVKLEQVYPASAGAGTRRVQQPRRTSFGWTLVVVGLALLAMLVPTASAAPPSVRDFEDLPWYYQRTICQKTKILEGPYVAVDVALADVPNFTQRVEVTTGPQVVTSQSVNVTDRIISNIALDRIALSFLLCTELILPNSTANYGSCSGTYDLETAYEVWAPNNTVVEFTLKPAYVCIKAQLSKCLTPPYNYNSTYTDNFSGLYCLTRQIHEFVPLAFWSVSQTPLS</sequence>
<accession>A0A177TW32</accession>
<organism evidence="1 2">
    <name type="scientific">Tilletia indica</name>
    <dbReference type="NCBI Taxonomy" id="43049"/>
    <lineage>
        <taxon>Eukaryota</taxon>
        <taxon>Fungi</taxon>
        <taxon>Dikarya</taxon>
        <taxon>Basidiomycota</taxon>
        <taxon>Ustilaginomycotina</taxon>
        <taxon>Exobasidiomycetes</taxon>
        <taxon>Tilletiales</taxon>
        <taxon>Tilletiaceae</taxon>
        <taxon>Tilletia</taxon>
    </lineage>
</organism>
<proteinExistence type="predicted"/>
<dbReference type="Proteomes" id="UP000077521">
    <property type="component" value="Unassembled WGS sequence"/>
</dbReference>
<keyword evidence="2" id="KW-1185">Reference proteome</keyword>
<protein>
    <submittedName>
        <fullName evidence="1">Uncharacterized protein</fullName>
    </submittedName>
</protein>
<evidence type="ECO:0000313" key="1">
    <source>
        <dbReference type="EMBL" id="KAE8257701.1"/>
    </source>
</evidence>
<dbReference type="EMBL" id="LWDF02000099">
    <property type="protein sequence ID" value="KAE8257701.1"/>
    <property type="molecule type" value="Genomic_DNA"/>
</dbReference>